<dbReference type="Gene3D" id="3.30.420.40">
    <property type="match status" value="2"/>
</dbReference>
<dbReference type="GO" id="GO:0016740">
    <property type="term" value="F:transferase activity"/>
    <property type="evidence" value="ECO:0007669"/>
    <property type="project" value="UniProtKB-KW"/>
</dbReference>
<dbReference type="Proteomes" id="UP000473278">
    <property type="component" value="Unassembled WGS sequence"/>
</dbReference>
<dbReference type="GO" id="GO:0002949">
    <property type="term" value="P:tRNA threonylcarbamoyladenosine modification"/>
    <property type="evidence" value="ECO:0007669"/>
    <property type="project" value="InterPro"/>
</dbReference>
<evidence type="ECO:0000313" key="2">
    <source>
        <dbReference type="EMBL" id="NGP77174.1"/>
    </source>
</evidence>
<dbReference type="AlphaFoldDB" id="A0A6M1T0V0"/>
<name>A0A6M1T0V0_9BACT</name>
<dbReference type="InterPro" id="IPR043129">
    <property type="entry name" value="ATPase_NBD"/>
</dbReference>
<evidence type="ECO:0000259" key="1">
    <source>
        <dbReference type="Pfam" id="PF00814"/>
    </source>
</evidence>
<dbReference type="NCBIfam" id="TIGR03725">
    <property type="entry name" value="T6A_YeaZ"/>
    <property type="match status" value="1"/>
</dbReference>
<evidence type="ECO:0000313" key="3">
    <source>
        <dbReference type="Proteomes" id="UP000473278"/>
    </source>
</evidence>
<dbReference type="PANTHER" id="PTHR11735">
    <property type="entry name" value="TRNA N6-ADENOSINE THREONYLCARBAMOYLTRANSFERASE"/>
    <property type="match status" value="1"/>
</dbReference>
<dbReference type="SUPFAM" id="SSF53067">
    <property type="entry name" value="Actin-like ATPase domain"/>
    <property type="match status" value="1"/>
</dbReference>
<dbReference type="PANTHER" id="PTHR11735:SF11">
    <property type="entry name" value="TRNA THREONYLCARBAMOYLADENOSINE BIOSYNTHESIS PROTEIN TSAB"/>
    <property type="match status" value="1"/>
</dbReference>
<dbReference type="Pfam" id="PF00814">
    <property type="entry name" value="TsaD"/>
    <property type="match status" value="1"/>
</dbReference>
<dbReference type="GO" id="GO:0005829">
    <property type="term" value="C:cytosol"/>
    <property type="evidence" value="ECO:0007669"/>
    <property type="project" value="TreeGrafter"/>
</dbReference>
<comment type="caution">
    <text evidence="2">The sequence shown here is derived from an EMBL/GenBank/DDBJ whole genome shotgun (WGS) entry which is preliminary data.</text>
</comment>
<dbReference type="InterPro" id="IPR000905">
    <property type="entry name" value="Gcp-like_dom"/>
</dbReference>
<proteinExistence type="predicted"/>
<protein>
    <submittedName>
        <fullName evidence="2">tRNA (Adenosine(37)-N6)-threonylcarbamoyltransferase complex dimerization subunit type 1 TsaB</fullName>
    </submittedName>
</protein>
<organism evidence="2 3">
    <name type="scientific">Halalkalibaculum roseum</name>
    <dbReference type="NCBI Taxonomy" id="2709311"/>
    <lineage>
        <taxon>Bacteria</taxon>
        <taxon>Pseudomonadati</taxon>
        <taxon>Balneolota</taxon>
        <taxon>Balneolia</taxon>
        <taxon>Balneolales</taxon>
        <taxon>Balneolaceae</taxon>
        <taxon>Halalkalibaculum</taxon>
    </lineage>
</organism>
<reference evidence="2 3" key="1">
    <citation type="submission" date="2020-02" db="EMBL/GenBank/DDBJ databases">
        <title>Balneolaceae bacterium YR4-1, complete genome.</title>
        <authorList>
            <person name="Li Y."/>
            <person name="Wu S."/>
        </authorList>
    </citation>
    <scope>NUCLEOTIDE SEQUENCE [LARGE SCALE GENOMIC DNA]</scope>
    <source>
        <strain evidence="2 3">YR4-1</strain>
    </source>
</reference>
<gene>
    <name evidence="2" type="primary">tsaB</name>
    <name evidence="2" type="ORF">G3570_11050</name>
</gene>
<feature type="domain" description="Gcp-like" evidence="1">
    <location>
        <begin position="31"/>
        <end position="144"/>
    </location>
</feature>
<dbReference type="EMBL" id="JAALLT010000003">
    <property type="protein sequence ID" value="NGP77174.1"/>
    <property type="molecule type" value="Genomic_DNA"/>
</dbReference>
<accession>A0A6M1T0V0</accession>
<dbReference type="InterPro" id="IPR022496">
    <property type="entry name" value="T6A_TsaB"/>
</dbReference>
<sequence>MQLALETSTNICSVALRDSKGEVHEKRTEVKGSHSEKLFLFIDELIKEQDVKFSDLETVVVSEGPGSYTGLRISASAVKGLLFDSDIKLYAVNTLAGFAESVFNTKQEVQNIHSIIDARRVHVYHQSFVIRSGKLESIDSVKVIPIKEFEEQLQEGDAIVGTGLKRLNSKILEKMDVFDSSYISAKSLLNLYQKDDEHSFAKEVDPRDFDPKYYTSNQV</sequence>
<dbReference type="RefSeq" id="WP_165142260.1">
    <property type="nucleotide sequence ID" value="NZ_JAALLT010000003.1"/>
</dbReference>
<keyword evidence="2" id="KW-0808">Transferase</keyword>
<dbReference type="CDD" id="cd24032">
    <property type="entry name" value="ASKHA_NBD_TsaB"/>
    <property type="match status" value="1"/>
</dbReference>
<keyword evidence="3" id="KW-1185">Reference proteome</keyword>